<dbReference type="RefSeq" id="WP_141821927.1">
    <property type="nucleotide sequence ID" value="NZ_BAAAQC010000013.1"/>
</dbReference>
<sequence length="223" mass="25251">MTTLDRLQVLIVDWQATGDRRALFAEAYGAMTTAMTQGVSAGGFADDAWVGRLVDRFADYYFEAVDAFDHEGLCPRVWVDAFDCSRRDDLSQLQVVLLGINAHINHDLPLALADVLDDWDTLDEATRAGRLSDHERVNLVIEQSTDFVQDVVINRTAKLLAVADRLLGPVDEAVFNHIVVEWREHGWEAAQRLVTARDPQERDAVRADIEDRAMKWAHWIRLP</sequence>
<dbReference type="EMBL" id="VFQF01000001">
    <property type="protein sequence ID" value="TQN49079.1"/>
    <property type="molecule type" value="Genomic_DNA"/>
</dbReference>
<comment type="caution">
    <text evidence="1">The sequence shown here is derived from an EMBL/GenBank/DDBJ whole genome shotgun (WGS) entry which is preliminary data.</text>
</comment>
<evidence type="ECO:0000313" key="1">
    <source>
        <dbReference type="EMBL" id="TQN49079.1"/>
    </source>
</evidence>
<protein>
    <submittedName>
        <fullName evidence="1">Uncharacterized protein</fullName>
    </submittedName>
</protein>
<name>A0A543PYE0_9MICO</name>
<dbReference type="OrthoDB" id="583431at2"/>
<evidence type="ECO:0000313" key="2">
    <source>
        <dbReference type="Proteomes" id="UP000320085"/>
    </source>
</evidence>
<dbReference type="Pfam" id="PF19458">
    <property type="entry name" value="DUF5995"/>
    <property type="match status" value="1"/>
</dbReference>
<proteinExistence type="predicted"/>
<gene>
    <name evidence="1" type="ORF">FHX52_2240</name>
</gene>
<dbReference type="AlphaFoldDB" id="A0A543PYE0"/>
<reference evidence="1 2" key="1">
    <citation type="submission" date="2019-06" db="EMBL/GenBank/DDBJ databases">
        <title>Sequencing the genomes of 1000 actinobacteria strains.</title>
        <authorList>
            <person name="Klenk H.-P."/>
        </authorList>
    </citation>
    <scope>NUCLEOTIDE SEQUENCE [LARGE SCALE GENOMIC DNA]</scope>
    <source>
        <strain evidence="1 2">DSM 21776</strain>
    </source>
</reference>
<accession>A0A543PYE0</accession>
<dbReference type="InterPro" id="IPR046037">
    <property type="entry name" value="DUF5995"/>
</dbReference>
<dbReference type="Proteomes" id="UP000320085">
    <property type="component" value="Unassembled WGS sequence"/>
</dbReference>
<organism evidence="1 2">
    <name type="scientific">Humibacillus xanthopallidus</name>
    <dbReference type="NCBI Taxonomy" id="412689"/>
    <lineage>
        <taxon>Bacteria</taxon>
        <taxon>Bacillati</taxon>
        <taxon>Actinomycetota</taxon>
        <taxon>Actinomycetes</taxon>
        <taxon>Micrococcales</taxon>
        <taxon>Intrasporangiaceae</taxon>
        <taxon>Humibacillus</taxon>
    </lineage>
</organism>